<dbReference type="Pfam" id="PF00083">
    <property type="entry name" value="Sugar_tr"/>
    <property type="match status" value="1"/>
</dbReference>
<dbReference type="InterPro" id="IPR005828">
    <property type="entry name" value="MFS_sugar_transport-like"/>
</dbReference>
<feature type="transmembrane region" description="Helical" evidence="9">
    <location>
        <begin position="250"/>
        <end position="269"/>
    </location>
</feature>
<evidence type="ECO:0000313" key="13">
    <source>
        <dbReference type="Proteomes" id="UP001549920"/>
    </source>
</evidence>
<feature type="transmembrane region" description="Helical" evidence="9">
    <location>
        <begin position="12"/>
        <end position="31"/>
    </location>
</feature>
<feature type="transmembrane region" description="Helical" evidence="9">
    <location>
        <begin position="355"/>
        <end position="376"/>
    </location>
</feature>
<evidence type="ECO:0000256" key="4">
    <source>
        <dbReference type="ARBA" id="ARBA00022597"/>
    </source>
</evidence>
<dbReference type="EMBL" id="JBEDNZ010000006">
    <property type="protein sequence ID" value="KAL0841086.1"/>
    <property type="molecule type" value="Genomic_DNA"/>
</dbReference>
<keyword evidence="5 9" id="KW-0812">Transmembrane</keyword>
<dbReference type="Proteomes" id="UP001549920">
    <property type="component" value="Unassembled WGS sequence"/>
</dbReference>
<evidence type="ECO:0000256" key="3">
    <source>
        <dbReference type="ARBA" id="ARBA00022475"/>
    </source>
</evidence>
<proteinExistence type="predicted"/>
<evidence type="ECO:0000256" key="2">
    <source>
        <dbReference type="ARBA" id="ARBA00022448"/>
    </source>
</evidence>
<dbReference type="EMBL" id="JBEUOH010000006">
    <property type="protein sequence ID" value="KAL0892887.1"/>
    <property type="molecule type" value="Genomic_DNA"/>
</dbReference>
<keyword evidence="4" id="KW-0762">Sugar transport</keyword>
<sequence length="482" mass="53112">MTESNSRKIQYLAGICASLTFVFTGATLSWPSPAIPKFKSGEAGLEISNEQTSWVVSLLSAGALPGCYIGQELSERVGRRRTFLLSSVPGLLGACIILFTTSPILMCIARFMIGLTTGSVAVVTMIYITEIADKEIRGALGMLVQVMNNLGSLLVYGIGPFVSYTVLNSMIVTIPIVYALCCLWLPESPYYHLKDGRIAAARKEFKFIKGSEDEKWIDDQLSVIRIHVKESMENKTTAKELFTNVKYRKAIYIVGGLKFLQYMTGILLIQSYLEVIFRQSSSVSGPRASIVYGVVQLIAGIGATFLTRWCRRRILLLVSCFGVSVAMTTVGVYFYLQDKLQVSQDTLNSISMLPLAGLIGFNILYAIGVGNLPYVIQAELFPVNVKAVASSSATQFACILSFLVQKFYVSTKEMFGNYTVFWSFACIGYLGVVFIYFCVPETGNKTLEEVQDNVVDASEGVALRNYKDDNEEKNQTIGPHSC</sequence>
<dbReference type="Proteomes" id="UP001549921">
    <property type="component" value="Unassembled WGS sequence"/>
</dbReference>
<feature type="transmembrane region" description="Helical" evidence="9">
    <location>
        <begin position="388"/>
        <end position="408"/>
    </location>
</feature>
<feature type="transmembrane region" description="Helical" evidence="9">
    <location>
        <begin position="108"/>
        <end position="128"/>
    </location>
</feature>
<dbReference type="InterPro" id="IPR005829">
    <property type="entry name" value="Sugar_transporter_CS"/>
</dbReference>
<dbReference type="Gene3D" id="1.20.1250.20">
    <property type="entry name" value="MFS general substrate transporter like domains"/>
    <property type="match status" value="1"/>
</dbReference>
<keyword evidence="6 9" id="KW-1133">Transmembrane helix</keyword>
<keyword evidence="2" id="KW-0813">Transport</keyword>
<gene>
    <name evidence="12" type="ORF">ABMA27_014571</name>
    <name evidence="11" type="ORF">ABMA28_014849</name>
</gene>
<dbReference type="PROSITE" id="PS00217">
    <property type="entry name" value="SUGAR_TRANSPORT_2"/>
    <property type="match status" value="1"/>
</dbReference>
<keyword evidence="13" id="KW-1185">Reference proteome</keyword>
<protein>
    <recommendedName>
        <fullName evidence="10">Major facilitator superfamily (MFS) profile domain-containing protein</fullName>
    </recommendedName>
</protein>
<keyword evidence="3" id="KW-1003">Cell membrane</keyword>
<evidence type="ECO:0000313" key="14">
    <source>
        <dbReference type="Proteomes" id="UP001549921"/>
    </source>
</evidence>
<feature type="transmembrane region" description="Helical" evidence="9">
    <location>
        <begin position="140"/>
        <end position="159"/>
    </location>
</feature>
<evidence type="ECO:0000256" key="5">
    <source>
        <dbReference type="ARBA" id="ARBA00022692"/>
    </source>
</evidence>
<evidence type="ECO:0000256" key="8">
    <source>
        <dbReference type="ARBA" id="ARBA00023180"/>
    </source>
</evidence>
<evidence type="ECO:0000256" key="9">
    <source>
        <dbReference type="SAM" id="Phobius"/>
    </source>
</evidence>
<feature type="transmembrane region" description="Helical" evidence="9">
    <location>
        <begin position="165"/>
        <end position="185"/>
    </location>
</feature>
<evidence type="ECO:0000256" key="6">
    <source>
        <dbReference type="ARBA" id="ARBA00022989"/>
    </source>
</evidence>
<organism evidence="11 14">
    <name type="scientific">Loxostege sticticalis</name>
    <name type="common">Beet webworm moth</name>
    <dbReference type="NCBI Taxonomy" id="481309"/>
    <lineage>
        <taxon>Eukaryota</taxon>
        <taxon>Metazoa</taxon>
        <taxon>Ecdysozoa</taxon>
        <taxon>Arthropoda</taxon>
        <taxon>Hexapoda</taxon>
        <taxon>Insecta</taxon>
        <taxon>Pterygota</taxon>
        <taxon>Neoptera</taxon>
        <taxon>Endopterygota</taxon>
        <taxon>Lepidoptera</taxon>
        <taxon>Glossata</taxon>
        <taxon>Ditrysia</taxon>
        <taxon>Pyraloidea</taxon>
        <taxon>Crambidae</taxon>
        <taxon>Pyraustinae</taxon>
        <taxon>Loxostege</taxon>
    </lineage>
</organism>
<dbReference type="AlphaFoldDB" id="A0ABD0TCL2"/>
<dbReference type="GO" id="GO:0005886">
    <property type="term" value="C:plasma membrane"/>
    <property type="evidence" value="ECO:0007669"/>
    <property type="project" value="UniProtKB-SubCell"/>
</dbReference>
<dbReference type="SUPFAM" id="SSF103473">
    <property type="entry name" value="MFS general substrate transporter"/>
    <property type="match status" value="1"/>
</dbReference>
<keyword evidence="8" id="KW-0325">Glycoprotein</keyword>
<comment type="caution">
    <text evidence="11">The sequence shown here is derived from an EMBL/GenBank/DDBJ whole genome shotgun (WGS) entry which is preliminary data.</text>
</comment>
<feature type="transmembrane region" description="Helical" evidence="9">
    <location>
        <begin position="420"/>
        <end position="439"/>
    </location>
</feature>
<dbReference type="InterPro" id="IPR050549">
    <property type="entry name" value="MFS_Trehalose_Transporter"/>
</dbReference>
<dbReference type="FunFam" id="1.20.1250.20:FF:000218">
    <property type="entry name" value="facilitated trehalose transporter Tret1"/>
    <property type="match status" value="1"/>
</dbReference>
<evidence type="ECO:0000259" key="10">
    <source>
        <dbReference type="PROSITE" id="PS50850"/>
    </source>
</evidence>
<feature type="transmembrane region" description="Helical" evidence="9">
    <location>
        <begin position="82"/>
        <end position="102"/>
    </location>
</feature>
<feature type="domain" description="Major facilitator superfamily (MFS) profile" evidence="10">
    <location>
        <begin position="10"/>
        <end position="443"/>
    </location>
</feature>
<evidence type="ECO:0000313" key="11">
    <source>
        <dbReference type="EMBL" id="KAL0841086.1"/>
    </source>
</evidence>
<evidence type="ECO:0000313" key="12">
    <source>
        <dbReference type="EMBL" id="KAL0892887.1"/>
    </source>
</evidence>
<evidence type="ECO:0000256" key="1">
    <source>
        <dbReference type="ARBA" id="ARBA00004651"/>
    </source>
</evidence>
<name>A0ABD0TCL2_LOXSC</name>
<feature type="transmembrane region" description="Helical" evidence="9">
    <location>
        <begin position="51"/>
        <end position="70"/>
    </location>
</feature>
<dbReference type="PROSITE" id="PS50850">
    <property type="entry name" value="MFS"/>
    <property type="match status" value="1"/>
</dbReference>
<dbReference type="InterPro" id="IPR020846">
    <property type="entry name" value="MFS_dom"/>
</dbReference>
<keyword evidence="7 9" id="KW-0472">Membrane</keyword>
<dbReference type="PANTHER" id="PTHR48021:SF1">
    <property type="entry name" value="GH07001P-RELATED"/>
    <property type="match status" value="1"/>
</dbReference>
<accession>A0ABD0TCL2</accession>
<evidence type="ECO:0000256" key="7">
    <source>
        <dbReference type="ARBA" id="ARBA00023136"/>
    </source>
</evidence>
<feature type="transmembrane region" description="Helical" evidence="9">
    <location>
        <begin position="314"/>
        <end position="335"/>
    </location>
</feature>
<dbReference type="PANTHER" id="PTHR48021">
    <property type="match status" value="1"/>
</dbReference>
<dbReference type="PRINTS" id="PR00171">
    <property type="entry name" value="SUGRTRNSPORT"/>
</dbReference>
<dbReference type="InterPro" id="IPR036259">
    <property type="entry name" value="MFS_trans_sf"/>
</dbReference>
<dbReference type="InterPro" id="IPR003663">
    <property type="entry name" value="Sugar/inositol_transpt"/>
</dbReference>
<reference evidence="13 14" key="1">
    <citation type="submission" date="2024-06" db="EMBL/GenBank/DDBJ databases">
        <title>A chromosome-level genome assembly of beet webworm, Loxostege sticticalis.</title>
        <authorList>
            <person name="Zhang Y."/>
        </authorList>
    </citation>
    <scope>NUCLEOTIDE SEQUENCE [LARGE SCALE GENOMIC DNA]</scope>
    <source>
        <strain evidence="12">AQ026</strain>
        <strain evidence="11">AQ028</strain>
        <tissue evidence="11">Male pupae</tissue>
        <tissue evidence="12">Whole body</tissue>
    </source>
</reference>
<feature type="transmembrane region" description="Helical" evidence="9">
    <location>
        <begin position="289"/>
        <end position="307"/>
    </location>
</feature>
<comment type="subcellular location">
    <subcellularLocation>
        <location evidence="1">Cell membrane</location>
        <topology evidence="1">Multi-pass membrane protein</topology>
    </subcellularLocation>
</comment>